<organism evidence="2 3">
    <name type="scientific">Apiospora kogelbergensis</name>
    <dbReference type="NCBI Taxonomy" id="1337665"/>
    <lineage>
        <taxon>Eukaryota</taxon>
        <taxon>Fungi</taxon>
        <taxon>Dikarya</taxon>
        <taxon>Ascomycota</taxon>
        <taxon>Pezizomycotina</taxon>
        <taxon>Sordariomycetes</taxon>
        <taxon>Xylariomycetidae</taxon>
        <taxon>Amphisphaeriales</taxon>
        <taxon>Apiosporaceae</taxon>
        <taxon>Apiospora</taxon>
    </lineage>
</organism>
<dbReference type="Proteomes" id="UP001392437">
    <property type="component" value="Unassembled WGS sequence"/>
</dbReference>
<gene>
    <name evidence="2" type="ORF">PG999_006460</name>
</gene>
<accession>A0AAW0QVB4</accession>
<feature type="region of interest" description="Disordered" evidence="1">
    <location>
        <begin position="91"/>
        <end position="119"/>
    </location>
</feature>
<evidence type="ECO:0000313" key="3">
    <source>
        <dbReference type="Proteomes" id="UP001392437"/>
    </source>
</evidence>
<evidence type="ECO:0000313" key="2">
    <source>
        <dbReference type="EMBL" id="KAK8114391.1"/>
    </source>
</evidence>
<dbReference type="EMBL" id="JAQQWP010000006">
    <property type="protein sequence ID" value="KAK8114391.1"/>
    <property type="molecule type" value="Genomic_DNA"/>
</dbReference>
<evidence type="ECO:0000256" key="1">
    <source>
        <dbReference type="SAM" id="MobiDB-lite"/>
    </source>
</evidence>
<dbReference type="AlphaFoldDB" id="A0AAW0QVB4"/>
<reference evidence="2 3" key="1">
    <citation type="submission" date="2023-01" db="EMBL/GenBank/DDBJ databases">
        <title>Analysis of 21 Apiospora genomes using comparative genomics revels a genus with tremendous synthesis potential of carbohydrate active enzymes and secondary metabolites.</title>
        <authorList>
            <person name="Sorensen T."/>
        </authorList>
    </citation>
    <scope>NUCLEOTIDE SEQUENCE [LARGE SCALE GENOMIC DNA]</scope>
    <source>
        <strain evidence="2 3">CBS 117206</strain>
    </source>
</reference>
<proteinExistence type="predicted"/>
<protein>
    <submittedName>
        <fullName evidence="2">Uncharacterized protein</fullName>
    </submittedName>
</protein>
<sequence length="186" mass="20851">MSSLPGINTNDKPITHPTPAEAYELACNYAALLRALYTNPQFRFQETPTPEIAKVSKETHMGLFFVTDFVENTYVKHVLPYLPAGGLSTLPRPRQPWDPESQTMWDKKGSDAEEEEEVPFPTFPESDAREMVSDIWTRGFMAQKIIVENETDPKARALAGGQPFDFGPEARELVKKVGIPEKGVPK</sequence>
<comment type="caution">
    <text evidence="2">The sequence shown here is derived from an EMBL/GenBank/DDBJ whole genome shotgun (WGS) entry which is preliminary data.</text>
</comment>
<keyword evidence="3" id="KW-1185">Reference proteome</keyword>
<name>A0AAW0QVB4_9PEZI</name>